<comment type="caution">
    <text evidence="3">The sequence shown here is derived from an EMBL/GenBank/DDBJ whole genome shotgun (WGS) entry which is preliminary data.</text>
</comment>
<dbReference type="EMBL" id="JAVFKD010000001">
    <property type="protein sequence ID" value="KAK5998035.1"/>
    <property type="molecule type" value="Genomic_DNA"/>
</dbReference>
<name>A0ABR0T0T3_9HYPO</name>
<dbReference type="InterPro" id="IPR041588">
    <property type="entry name" value="Integrase_H2C2"/>
</dbReference>
<feature type="domain" description="Integrase zinc-binding" evidence="2">
    <location>
        <begin position="124"/>
        <end position="173"/>
    </location>
</feature>
<proteinExistence type="predicted"/>
<accession>A0ABR0T0T3</accession>
<evidence type="ECO:0000313" key="3">
    <source>
        <dbReference type="EMBL" id="KAK5998035.1"/>
    </source>
</evidence>
<dbReference type="Pfam" id="PF17921">
    <property type="entry name" value="Integrase_H2C2"/>
    <property type="match status" value="1"/>
</dbReference>
<gene>
    <name evidence="3" type="ORF">PT974_00405</name>
</gene>
<organism evidence="3 4">
    <name type="scientific">Cladobotryum mycophilum</name>
    <dbReference type="NCBI Taxonomy" id="491253"/>
    <lineage>
        <taxon>Eukaryota</taxon>
        <taxon>Fungi</taxon>
        <taxon>Dikarya</taxon>
        <taxon>Ascomycota</taxon>
        <taxon>Pezizomycotina</taxon>
        <taxon>Sordariomycetes</taxon>
        <taxon>Hypocreomycetidae</taxon>
        <taxon>Hypocreales</taxon>
        <taxon>Hypocreaceae</taxon>
        <taxon>Cladobotryum</taxon>
    </lineage>
</organism>
<evidence type="ECO:0000313" key="4">
    <source>
        <dbReference type="Proteomes" id="UP001338125"/>
    </source>
</evidence>
<sequence>MGSILSVRLQSSVLPRCQAYAGHRQGSEMDNHDHCRRAGSPWLNILHFNPERSPWNQGLVPATPPRQPQQPPRIQNRKNARPSTQKEFSRRNYARKSYKWDESTQTLIAAPNKSKEKDREVVTDDMIVDIVEQVHIHNHHSGWDATWKDISASYYGIMRVDVIFLLKQCVVCANDPRKRPKGFAYMESIPYPVDDDDGGPGFIDDFVYDQSTPGPSWGDTDAHQ</sequence>
<feature type="region of interest" description="Disordered" evidence="1">
    <location>
        <begin position="54"/>
        <end position="96"/>
    </location>
</feature>
<dbReference type="Gene3D" id="1.10.340.70">
    <property type="match status" value="1"/>
</dbReference>
<evidence type="ECO:0000256" key="1">
    <source>
        <dbReference type="SAM" id="MobiDB-lite"/>
    </source>
</evidence>
<keyword evidence="4" id="KW-1185">Reference proteome</keyword>
<feature type="compositionally biased region" description="Pro residues" evidence="1">
    <location>
        <begin position="62"/>
        <end position="71"/>
    </location>
</feature>
<protein>
    <recommendedName>
        <fullName evidence="2">Integrase zinc-binding domain-containing protein</fullName>
    </recommendedName>
</protein>
<reference evidence="3 4" key="1">
    <citation type="submission" date="2024-01" db="EMBL/GenBank/DDBJ databases">
        <title>Complete genome of Cladobotryum mycophilum ATHUM6906.</title>
        <authorList>
            <person name="Christinaki A.C."/>
            <person name="Myridakis A.I."/>
            <person name="Kouvelis V.N."/>
        </authorList>
    </citation>
    <scope>NUCLEOTIDE SEQUENCE [LARGE SCALE GENOMIC DNA]</scope>
    <source>
        <strain evidence="3 4">ATHUM6906</strain>
    </source>
</reference>
<dbReference type="Proteomes" id="UP001338125">
    <property type="component" value="Unassembled WGS sequence"/>
</dbReference>
<evidence type="ECO:0000259" key="2">
    <source>
        <dbReference type="Pfam" id="PF17921"/>
    </source>
</evidence>